<organism evidence="3 4">
    <name type="scientific">Oxalobacter vibrioformis</name>
    <dbReference type="NCBI Taxonomy" id="933080"/>
    <lineage>
        <taxon>Bacteria</taxon>
        <taxon>Pseudomonadati</taxon>
        <taxon>Pseudomonadota</taxon>
        <taxon>Betaproteobacteria</taxon>
        <taxon>Burkholderiales</taxon>
        <taxon>Oxalobacteraceae</taxon>
        <taxon>Oxalobacter</taxon>
    </lineage>
</organism>
<dbReference type="AlphaFoldDB" id="A0A9E9LWS9"/>
<dbReference type="SUPFAM" id="SSF159713">
    <property type="entry name" value="Dhaf3308-like"/>
    <property type="match status" value="1"/>
</dbReference>
<dbReference type="KEGG" id="ovb:NB640_00180"/>
<dbReference type="EMBL" id="CP098242">
    <property type="protein sequence ID" value="WAW10127.1"/>
    <property type="molecule type" value="Genomic_DNA"/>
</dbReference>
<dbReference type="Proteomes" id="UP001156215">
    <property type="component" value="Chromosome"/>
</dbReference>
<evidence type="ECO:0000259" key="2">
    <source>
        <dbReference type="Pfam" id="PF13938"/>
    </source>
</evidence>
<feature type="domain" description="Putative heavy-metal chelation" evidence="1">
    <location>
        <begin position="110"/>
        <end position="226"/>
    </location>
</feature>
<accession>A0A9E9LWS9</accession>
<dbReference type="InterPro" id="IPR007161">
    <property type="entry name" value="DUF364"/>
</dbReference>
<dbReference type="RefSeq" id="WP_269309126.1">
    <property type="nucleotide sequence ID" value="NZ_CP098242.1"/>
</dbReference>
<evidence type="ECO:0000313" key="3">
    <source>
        <dbReference type="EMBL" id="WAW10127.1"/>
    </source>
</evidence>
<name>A0A9E9LWS9_9BURK</name>
<dbReference type="Pfam" id="PF13938">
    <property type="entry name" value="DUF4213"/>
    <property type="match status" value="1"/>
</dbReference>
<dbReference type="Gene3D" id="3.40.50.11590">
    <property type="match status" value="1"/>
</dbReference>
<gene>
    <name evidence="3" type="ORF">NB640_00180</name>
</gene>
<keyword evidence="4" id="KW-1185">Reference proteome</keyword>
<dbReference type="InterPro" id="IPR025251">
    <property type="entry name" value="DUF4213"/>
</dbReference>
<evidence type="ECO:0000313" key="4">
    <source>
        <dbReference type="Proteomes" id="UP001156215"/>
    </source>
</evidence>
<evidence type="ECO:0000259" key="1">
    <source>
        <dbReference type="Pfam" id="PF04016"/>
    </source>
</evidence>
<sequence length="247" mass="27342">MAIRIYENIVDEALAQCRDDVVKDCAVGEKTLAVESGSGMGISMLYARSGYSRQWAHDLENEIRGMDIGVLARRYLENDPVYASLALAAINSILVGNGSTPAPDYHDVIPSKARLGLVGWFSPIVHYARDHGVDLTIFELRDLPGTFRPEEAPKRMPLCDIVIFTGSAFSNRSIHHYLPHIDPDAAAYILGPSTPLADCLGRFHLGSSRVLDKRRVFDAVREGFSCGDIRLWLQKTGRTAIKDRMTP</sequence>
<protein>
    <submittedName>
        <fullName evidence="3">DUF364 domain-containing protein</fullName>
    </submittedName>
</protein>
<dbReference type="Pfam" id="PF04016">
    <property type="entry name" value="DUF364"/>
    <property type="match status" value="1"/>
</dbReference>
<reference evidence="3" key="1">
    <citation type="journal article" date="2022" name="Front. Microbiol.">
        <title>New perspectives on an old grouping: The genomic and phenotypic variability of Oxalobacter formigenes and the implications for calcium oxalate stone prevention.</title>
        <authorList>
            <person name="Chmiel J.A."/>
            <person name="Carr C."/>
            <person name="Stuivenberg G.A."/>
            <person name="Venema R."/>
            <person name="Chanyi R.M."/>
            <person name="Al K.F."/>
            <person name="Giguere D."/>
            <person name="Say H."/>
            <person name="Akouris P.P."/>
            <person name="Dominguez Romero S.A."/>
            <person name="Kwong A."/>
            <person name="Tai V."/>
            <person name="Koval S.F."/>
            <person name="Razvi H."/>
            <person name="Bjazevic J."/>
            <person name="Burton J.P."/>
        </authorList>
    </citation>
    <scope>NUCLEOTIDE SEQUENCE</scope>
    <source>
        <strain evidence="3">WoOx3</strain>
    </source>
</reference>
<feature type="domain" description="DUF4213" evidence="2">
    <location>
        <begin position="11"/>
        <end position="93"/>
    </location>
</feature>
<dbReference type="Gene3D" id="3.30.390.100">
    <property type="match status" value="1"/>
</dbReference>
<proteinExistence type="predicted"/>